<feature type="non-terminal residue" evidence="4">
    <location>
        <position position="1"/>
    </location>
</feature>
<accession>V8NHQ2</accession>
<dbReference type="AlphaFoldDB" id="V8NHQ2"/>
<dbReference type="PANTHER" id="PTHR11339">
    <property type="entry name" value="EXTRACELLULAR MATRIX GLYCOPROTEIN RELATED"/>
    <property type="match status" value="1"/>
</dbReference>
<sequence>MCLGQVIYNRTDSSGCLFIAICDANCEIKRYPVFCPTTTPRPSVTTSGTLPILSSTTFTPKTKLYTSPTLRTMEIVFSTPVPDCSNADPPRKYNETWMFNNCTKATCEGNNRIVLVPLPQAERKNCASGLEPKKIVDKDGCIVRYECECKQNRLQYNIHIYKGGWDHYNFMTFDGTPYTFHGNCTYILVKEIVNKYGNLRILLDNDFCDVAANQPCSRSLLIYYNSMEVRLASEIHEGVRVNKIFFGNESVQEGFAKDGIVAASTGVTMTIELDIDSFISFNGFTFFIMLPYELFQHNTEGQCGK</sequence>
<keyword evidence="1" id="KW-1015">Disulfide bond</keyword>
<dbReference type="EMBL" id="AZIM01004193">
    <property type="protein sequence ID" value="ETE61072.1"/>
    <property type="molecule type" value="Genomic_DNA"/>
</dbReference>
<dbReference type="Pfam" id="PF00094">
    <property type="entry name" value="VWD"/>
    <property type="match status" value="1"/>
</dbReference>
<keyword evidence="2" id="KW-0325">Glycoprotein</keyword>
<dbReference type="InterPro" id="IPR001846">
    <property type="entry name" value="VWF_type-D"/>
</dbReference>
<dbReference type="SMART" id="SM00216">
    <property type="entry name" value="VWD"/>
    <property type="match status" value="1"/>
</dbReference>
<dbReference type="InterPro" id="IPR050780">
    <property type="entry name" value="Mucin_vWF_Thrombospondin_sf"/>
</dbReference>
<evidence type="ECO:0000313" key="4">
    <source>
        <dbReference type="EMBL" id="ETE61072.1"/>
    </source>
</evidence>
<protein>
    <submittedName>
        <fullName evidence="4">Mucin-5AC</fullName>
    </submittedName>
</protein>
<keyword evidence="5" id="KW-1185">Reference proteome</keyword>
<dbReference type="PROSITE" id="PS51233">
    <property type="entry name" value="VWFD"/>
    <property type="match status" value="1"/>
</dbReference>
<feature type="domain" description="VWFD" evidence="3">
    <location>
        <begin position="160"/>
        <end position="305"/>
    </location>
</feature>
<evidence type="ECO:0000256" key="1">
    <source>
        <dbReference type="ARBA" id="ARBA00023157"/>
    </source>
</evidence>
<evidence type="ECO:0000259" key="3">
    <source>
        <dbReference type="PROSITE" id="PS51233"/>
    </source>
</evidence>
<dbReference type="Proteomes" id="UP000018936">
    <property type="component" value="Unassembled WGS sequence"/>
</dbReference>
<organism evidence="4 5">
    <name type="scientific">Ophiophagus hannah</name>
    <name type="common">King cobra</name>
    <name type="synonym">Naja hannah</name>
    <dbReference type="NCBI Taxonomy" id="8665"/>
    <lineage>
        <taxon>Eukaryota</taxon>
        <taxon>Metazoa</taxon>
        <taxon>Chordata</taxon>
        <taxon>Craniata</taxon>
        <taxon>Vertebrata</taxon>
        <taxon>Euteleostomi</taxon>
        <taxon>Lepidosauria</taxon>
        <taxon>Squamata</taxon>
        <taxon>Bifurcata</taxon>
        <taxon>Unidentata</taxon>
        <taxon>Episquamata</taxon>
        <taxon>Toxicofera</taxon>
        <taxon>Serpentes</taxon>
        <taxon>Colubroidea</taxon>
        <taxon>Elapidae</taxon>
        <taxon>Elapinae</taxon>
        <taxon>Ophiophagus</taxon>
    </lineage>
</organism>
<evidence type="ECO:0000313" key="5">
    <source>
        <dbReference type="Proteomes" id="UP000018936"/>
    </source>
</evidence>
<comment type="caution">
    <text evidence="4">The sequence shown here is derived from an EMBL/GenBank/DDBJ whole genome shotgun (WGS) entry which is preliminary data.</text>
</comment>
<dbReference type="PANTHER" id="PTHR11339:SF402">
    <property type="entry name" value="VWFD DOMAIN-CONTAINING PROTEIN"/>
    <property type="match status" value="1"/>
</dbReference>
<proteinExistence type="predicted"/>
<evidence type="ECO:0000256" key="2">
    <source>
        <dbReference type="ARBA" id="ARBA00023180"/>
    </source>
</evidence>
<name>V8NHQ2_OPHHA</name>
<gene>
    <name evidence="4" type="primary">MUC5AC</name>
    <name evidence="4" type="ORF">L345_13180</name>
</gene>
<reference evidence="4 5" key="1">
    <citation type="journal article" date="2013" name="Proc. Natl. Acad. Sci. U.S.A.">
        <title>The king cobra genome reveals dynamic gene evolution and adaptation in the snake venom system.</title>
        <authorList>
            <person name="Vonk F.J."/>
            <person name="Casewell N.R."/>
            <person name="Henkel C.V."/>
            <person name="Heimberg A.M."/>
            <person name="Jansen H.J."/>
            <person name="McCleary R.J."/>
            <person name="Kerkkamp H.M."/>
            <person name="Vos R.A."/>
            <person name="Guerreiro I."/>
            <person name="Calvete J.J."/>
            <person name="Wuster W."/>
            <person name="Woods A.E."/>
            <person name="Logan J.M."/>
            <person name="Harrison R.A."/>
            <person name="Castoe T.A."/>
            <person name="de Koning A.P."/>
            <person name="Pollock D.D."/>
            <person name="Yandell M."/>
            <person name="Calderon D."/>
            <person name="Renjifo C."/>
            <person name="Currier R.B."/>
            <person name="Salgado D."/>
            <person name="Pla D."/>
            <person name="Sanz L."/>
            <person name="Hyder A.S."/>
            <person name="Ribeiro J.M."/>
            <person name="Arntzen J.W."/>
            <person name="van den Thillart G.E."/>
            <person name="Boetzer M."/>
            <person name="Pirovano W."/>
            <person name="Dirks R.P."/>
            <person name="Spaink H.P."/>
            <person name="Duboule D."/>
            <person name="McGlinn E."/>
            <person name="Kini R.M."/>
            <person name="Richardson M.K."/>
        </authorList>
    </citation>
    <scope>NUCLEOTIDE SEQUENCE</scope>
    <source>
        <tissue evidence="4">Blood</tissue>
    </source>
</reference>
<dbReference type="OrthoDB" id="10071893at2759"/>